<reference evidence="2 3" key="1">
    <citation type="submission" date="2015-01" db="EMBL/GenBank/DDBJ databases">
        <title>Draft genome of the acidophilic iron oxidizer Ferrimicrobium acidiphilum strain T23.</title>
        <authorList>
            <person name="Poehlein A."/>
            <person name="Eisen S."/>
            <person name="Schloemann M."/>
            <person name="Johnson B.D."/>
            <person name="Daniel R."/>
            <person name="Muehling M."/>
        </authorList>
    </citation>
    <scope>NUCLEOTIDE SEQUENCE [LARGE SCALE GENOMIC DNA]</scope>
    <source>
        <strain evidence="2 3">T23</strain>
    </source>
</reference>
<dbReference type="InterPro" id="IPR052543">
    <property type="entry name" value="HTH_Metal-responsive_Reg"/>
</dbReference>
<dbReference type="Pfam" id="PF01022">
    <property type="entry name" value="HTH_5"/>
    <property type="match status" value="1"/>
</dbReference>
<proteinExistence type="predicted"/>
<dbReference type="GO" id="GO:0032791">
    <property type="term" value="F:lead ion binding"/>
    <property type="evidence" value="ECO:0007669"/>
    <property type="project" value="TreeGrafter"/>
</dbReference>
<dbReference type="NCBIfam" id="NF033788">
    <property type="entry name" value="HTH_metalloreg"/>
    <property type="match status" value="1"/>
</dbReference>
<dbReference type="eggNOG" id="COG0640">
    <property type="taxonomic scope" value="Bacteria"/>
</dbReference>
<dbReference type="PROSITE" id="PS50987">
    <property type="entry name" value="HTH_ARSR_2"/>
    <property type="match status" value="1"/>
</dbReference>
<protein>
    <recommendedName>
        <fullName evidence="1">HTH arsR-type domain-containing protein</fullName>
    </recommendedName>
</protein>
<dbReference type="Gene3D" id="1.10.10.10">
    <property type="entry name" value="Winged helix-like DNA-binding domain superfamily/Winged helix DNA-binding domain"/>
    <property type="match status" value="1"/>
</dbReference>
<dbReference type="CDD" id="cd00090">
    <property type="entry name" value="HTH_ARSR"/>
    <property type="match status" value="1"/>
</dbReference>
<dbReference type="RefSeq" id="WP_052565915.1">
    <property type="nucleotide sequence ID" value="NZ_JQKF01000015.1"/>
</dbReference>
<comment type="caution">
    <text evidence="2">The sequence shown here is derived from an EMBL/GenBank/DDBJ whole genome shotgun (WGS) entry which is preliminary data.</text>
</comment>
<accession>A0A0D8FUM0</accession>
<dbReference type="GO" id="GO:0010288">
    <property type="term" value="P:response to lead ion"/>
    <property type="evidence" value="ECO:0007669"/>
    <property type="project" value="TreeGrafter"/>
</dbReference>
<gene>
    <name evidence="2" type="ORF">FEAC_14430</name>
</gene>
<evidence type="ECO:0000313" key="2">
    <source>
        <dbReference type="EMBL" id="KJE76796.1"/>
    </source>
</evidence>
<dbReference type="GO" id="GO:0097063">
    <property type="term" value="F:cadmium ion sensor activity"/>
    <property type="evidence" value="ECO:0007669"/>
    <property type="project" value="TreeGrafter"/>
</dbReference>
<dbReference type="InterPro" id="IPR036388">
    <property type="entry name" value="WH-like_DNA-bd_sf"/>
</dbReference>
<dbReference type="SMART" id="SM00418">
    <property type="entry name" value="HTH_ARSR"/>
    <property type="match status" value="1"/>
</dbReference>
<dbReference type="InterPro" id="IPR036390">
    <property type="entry name" value="WH_DNA-bd_sf"/>
</dbReference>
<dbReference type="GeneID" id="78372637"/>
<dbReference type="GO" id="GO:0046686">
    <property type="term" value="P:response to cadmium ion"/>
    <property type="evidence" value="ECO:0007669"/>
    <property type="project" value="TreeGrafter"/>
</dbReference>
<dbReference type="EMBL" id="JXUW01000011">
    <property type="protein sequence ID" value="KJE76796.1"/>
    <property type="molecule type" value="Genomic_DNA"/>
</dbReference>
<feature type="domain" description="HTH arsR-type" evidence="1">
    <location>
        <begin position="21"/>
        <end position="116"/>
    </location>
</feature>
<evidence type="ECO:0000313" key="3">
    <source>
        <dbReference type="Proteomes" id="UP000032336"/>
    </source>
</evidence>
<dbReference type="GO" id="GO:0003700">
    <property type="term" value="F:DNA-binding transcription factor activity"/>
    <property type="evidence" value="ECO:0007669"/>
    <property type="project" value="InterPro"/>
</dbReference>
<dbReference type="STRING" id="1121877.FEAC_14430"/>
<name>A0A0D8FUM0_9ACTN</name>
<dbReference type="GO" id="GO:0003677">
    <property type="term" value="F:DNA binding"/>
    <property type="evidence" value="ECO:0007669"/>
    <property type="project" value="TreeGrafter"/>
</dbReference>
<sequence>MRSLPSKFSKSGLLQTQATLVQGEDIPHLSRFFAALADPTRLKLLVAINSAGRLGATECVKASGLSQGRTSVHLSCLAACGLIAVERVGRRKYYRIASTLVPEILCLSHVVVDENVATLAQCRTAQPTAS</sequence>
<dbReference type="PANTHER" id="PTHR39168:SF2">
    <property type="entry name" value="HTH-TYPE TRANSCRIPTIONAL REGULATOR CMTR"/>
    <property type="match status" value="1"/>
</dbReference>
<dbReference type="SUPFAM" id="SSF46785">
    <property type="entry name" value="Winged helix' DNA-binding domain"/>
    <property type="match status" value="1"/>
</dbReference>
<dbReference type="OrthoDB" id="9810923at2"/>
<dbReference type="InterPro" id="IPR001845">
    <property type="entry name" value="HTH_ArsR_DNA-bd_dom"/>
</dbReference>
<dbReference type="PRINTS" id="PR00778">
    <property type="entry name" value="HTHARSR"/>
</dbReference>
<keyword evidence="3" id="KW-1185">Reference proteome</keyword>
<dbReference type="Proteomes" id="UP000032336">
    <property type="component" value="Unassembled WGS sequence"/>
</dbReference>
<evidence type="ECO:0000259" key="1">
    <source>
        <dbReference type="PROSITE" id="PS50987"/>
    </source>
</evidence>
<organism evidence="2 3">
    <name type="scientific">Ferrimicrobium acidiphilum DSM 19497</name>
    <dbReference type="NCBI Taxonomy" id="1121877"/>
    <lineage>
        <taxon>Bacteria</taxon>
        <taxon>Bacillati</taxon>
        <taxon>Actinomycetota</taxon>
        <taxon>Acidimicrobiia</taxon>
        <taxon>Acidimicrobiales</taxon>
        <taxon>Acidimicrobiaceae</taxon>
        <taxon>Ferrimicrobium</taxon>
    </lineage>
</organism>
<dbReference type="PANTHER" id="PTHR39168">
    <property type="entry name" value="TRANSCRIPTIONAL REGULATOR-RELATED"/>
    <property type="match status" value="1"/>
</dbReference>
<dbReference type="AlphaFoldDB" id="A0A0D8FUM0"/>
<dbReference type="InterPro" id="IPR011991">
    <property type="entry name" value="ArsR-like_HTH"/>
</dbReference>